<dbReference type="Pfam" id="PF00515">
    <property type="entry name" value="TPR_1"/>
    <property type="match status" value="1"/>
</dbReference>
<evidence type="ECO:0000256" key="1">
    <source>
        <dbReference type="PROSITE-ProRule" id="PRU00339"/>
    </source>
</evidence>
<evidence type="ECO:0000313" key="3">
    <source>
        <dbReference type="WBParaSite" id="jg17044"/>
    </source>
</evidence>
<dbReference type="InterPro" id="IPR011990">
    <property type="entry name" value="TPR-like_helical_dom_sf"/>
</dbReference>
<dbReference type="PANTHER" id="PTHR46014:SF1">
    <property type="entry name" value="TETRATRICOPEPTIDE REPEAT PROTEIN 1"/>
    <property type="match status" value="1"/>
</dbReference>
<keyword evidence="1" id="KW-0802">TPR repeat</keyword>
<dbReference type="InterPro" id="IPR019734">
    <property type="entry name" value="TPR_rpt"/>
</dbReference>
<dbReference type="WBParaSite" id="jg17044">
    <property type="protein sequence ID" value="jg17044"/>
    <property type="gene ID" value="jg17044"/>
</dbReference>
<proteinExistence type="predicted"/>
<dbReference type="AlphaFoldDB" id="A0A915DA85"/>
<name>A0A915DA85_9BILA</name>
<sequence length="169" mass="19108">MTPLKELQPITLRDMKAPMVHTGKYLAGRIITEANVSVATAFLIEDLNGESGLASDVVFVDESDQQKIQWANALQWYNPQKLSVDQLRDRGNQYYGKKDYEWALKYYKKALLIKPDLGVLHLNMAAAFLTLDNYHAAFEAAKLALEKGADKEKALMIWVLFENVGMKAQ</sequence>
<dbReference type="SUPFAM" id="SSF48452">
    <property type="entry name" value="TPR-like"/>
    <property type="match status" value="1"/>
</dbReference>
<reference evidence="3" key="1">
    <citation type="submission" date="2022-11" db="UniProtKB">
        <authorList>
            <consortium name="WormBaseParasite"/>
        </authorList>
    </citation>
    <scope>IDENTIFICATION</scope>
</reference>
<feature type="repeat" description="TPR" evidence="1">
    <location>
        <begin position="84"/>
        <end position="117"/>
    </location>
</feature>
<dbReference type="Proteomes" id="UP000887574">
    <property type="component" value="Unplaced"/>
</dbReference>
<dbReference type="Gene3D" id="1.25.40.10">
    <property type="entry name" value="Tetratricopeptide repeat domain"/>
    <property type="match status" value="1"/>
</dbReference>
<organism evidence="2 3">
    <name type="scientific">Ditylenchus dipsaci</name>
    <dbReference type="NCBI Taxonomy" id="166011"/>
    <lineage>
        <taxon>Eukaryota</taxon>
        <taxon>Metazoa</taxon>
        <taxon>Ecdysozoa</taxon>
        <taxon>Nematoda</taxon>
        <taxon>Chromadorea</taxon>
        <taxon>Rhabditida</taxon>
        <taxon>Tylenchina</taxon>
        <taxon>Tylenchomorpha</taxon>
        <taxon>Sphaerularioidea</taxon>
        <taxon>Anguinidae</taxon>
        <taxon>Anguininae</taxon>
        <taxon>Ditylenchus</taxon>
    </lineage>
</organism>
<dbReference type="PROSITE" id="PS50005">
    <property type="entry name" value="TPR"/>
    <property type="match status" value="1"/>
</dbReference>
<keyword evidence="2" id="KW-1185">Reference proteome</keyword>
<dbReference type="InterPro" id="IPR052769">
    <property type="entry name" value="TPR_domain_protein"/>
</dbReference>
<evidence type="ECO:0000313" key="2">
    <source>
        <dbReference type="Proteomes" id="UP000887574"/>
    </source>
</evidence>
<dbReference type="PANTHER" id="PTHR46014">
    <property type="entry name" value="TETRATRICOPEPTIDE REPEAT PROTEIN 1"/>
    <property type="match status" value="1"/>
</dbReference>
<dbReference type="SMART" id="SM00028">
    <property type="entry name" value="TPR"/>
    <property type="match status" value="2"/>
</dbReference>
<protein>
    <submittedName>
        <fullName evidence="3">Tetratricopeptide repeat protein</fullName>
    </submittedName>
</protein>
<accession>A0A915DA85</accession>